<dbReference type="Proteomes" id="UP001497516">
    <property type="component" value="Chromosome 7"/>
</dbReference>
<evidence type="ECO:0000313" key="1">
    <source>
        <dbReference type="EMBL" id="CAL1401960.1"/>
    </source>
</evidence>
<proteinExistence type="predicted"/>
<accession>A0AAV2FX36</accession>
<keyword evidence="2" id="KW-1185">Reference proteome</keyword>
<dbReference type="AlphaFoldDB" id="A0AAV2FX36"/>
<evidence type="ECO:0000313" key="2">
    <source>
        <dbReference type="Proteomes" id="UP001497516"/>
    </source>
</evidence>
<name>A0AAV2FX36_9ROSI</name>
<sequence length="72" mass="8390">MMLELLGVSADQFPFLLIAPLVSHREGIILHAQHIPMLVTDQFILPLPQQVRWKPTTVAVVVDYRQLMWKIW</sequence>
<dbReference type="EMBL" id="OZ034820">
    <property type="protein sequence ID" value="CAL1401960.1"/>
    <property type="molecule type" value="Genomic_DNA"/>
</dbReference>
<protein>
    <submittedName>
        <fullName evidence="1">Uncharacterized protein</fullName>
    </submittedName>
</protein>
<gene>
    <name evidence="1" type="ORF">LTRI10_LOCUS41994</name>
</gene>
<reference evidence="1 2" key="1">
    <citation type="submission" date="2024-04" db="EMBL/GenBank/DDBJ databases">
        <authorList>
            <person name="Fracassetti M."/>
        </authorList>
    </citation>
    <scope>NUCLEOTIDE SEQUENCE [LARGE SCALE GENOMIC DNA]</scope>
</reference>
<organism evidence="1 2">
    <name type="scientific">Linum trigynum</name>
    <dbReference type="NCBI Taxonomy" id="586398"/>
    <lineage>
        <taxon>Eukaryota</taxon>
        <taxon>Viridiplantae</taxon>
        <taxon>Streptophyta</taxon>
        <taxon>Embryophyta</taxon>
        <taxon>Tracheophyta</taxon>
        <taxon>Spermatophyta</taxon>
        <taxon>Magnoliopsida</taxon>
        <taxon>eudicotyledons</taxon>
        <taxon>Gunneridae</taxon>
        <taxon>Pentapetalae</taxon>
        <taxon>rosids</taxon>
        <taxon>fabids</taxon>
        <taxon>Malpighiales</taxon>
        <taxon>Linaceae</taxon>
        <taxon>Linum</taxon>
    </lineage>
</organism>